<dbReference type="GO" id="GO:0043813">
    <property type="term" value="F:phosphatidylinositol-3,5-bisphosphate 5-phosphatase activity"/>
    <property type="evidence" value="ECO:0007669"/>
    <property type="project" value="TreeGrafter"/>
</dbReference>
<dbReference type="GO" id="GO:0034485">
    <property type="term" value="F:phosphatidylinositol-3,4,5-trisphosphate 5-phosphatase activity"/>
    <property type="evidence" value="ECO:0007669"/>
    <property type="project" value="TreeGrafter"/>
</dbReference>
<reference evidence="3" key="1">
    <citation type="submission" date="2023-05" db="EMBL/GenBank/DDBJ databases">
        <title>Nepenthes gracilis genome sequencing.</title>
        <authorList>
            <person name="Fukushima K."/>
        </authorList>
    </citation>
    <scope>NUCLEOTIDE SEQUENCE</scope>
    <source>
        <strain evidence="3">SING2019-196</strain>
    </source>
</reference>
<proteinExistence type="inferred from homology"/>
<dbReference type="Gene3D" id="3.60.10.10">
    <property type="entry name" value="Endonuclease/exonuclease/phosphatase"/>
    <property type="match status" value="1"/>
</dbReference>
<dbReference type="InterPro" id="IPR036691">
    <property type="entry name" value="Endo/exonu/phosph_ase_sf"/>
</dbReference>
<evidence type="ECO:0000313" key="4">
    <source>
        <dbReference type="Proteomes" id="UP001279734"/>
    </source>
</evidence>
<dbReference type="EMBL" id="BSYO01000013">
    <property type="protein sequence ID" value="GMH13868.1"/>
    <property type="molecule type" value="Genomic_DNA"/>
</dbReference>
<dbReference type="GO" id="GO:0046856">
    <property type="term" value="P:phosphatidylinositol dephosphorylation"/>
    <property type="evidence" value="ECO:0007669"/>
    <property type="project" value="InterPro"/>
</dbReference>
<dbReference type="SUPFAM" id="SSF56219">
    <property type="entry name" value="DNase I-like"/>
    <property type="match status" value="1"/>
</dbReference>
<keyword evidence="4" id="KW-1185">Reference proteome</keyword>
<feature type="domain" description="Inositol polyphosphate-related phosphatase" evidence="2">
    <location>
        <begin position="52"/>
        <end position="337"/>
    </location>
</feature>
<dbReference type="GO" id="GO:0004439">
    <property type="term" value="F:phosphatidylinositol-4,5-bisphosphate 5-phosphatase activity"/>
    <property type="evidence" value="ECO:0007669"/>
    <property type="project" value="TreeGrafter"/>
</dbReference>
<dbReference type="GO" id="GO:0009651">
    <property type="term" value="P:response to salt stress"/>
    <property type="evidence" value="ECO:0007669"/>
    <property type="project" value="TreeGrafter"/>
</dbReference>
<dbReference type="GO" id="GO:0009737">
    <property type="term" value="P:response to abscisic acid"/>
    <property type="evidence" value="ECO:0007669"/>
    <property type="project" value="TreeGrafter"/>
</dbReference>
<dbReference type="GO" id="GO:0009733">
    <property type="term" value="P:response to auxin"/>
    <property type="evidence" value="ECO:0007669"/>
    <property type="project" value="TreeGrafter"/>
</dbReference>
<comment type="caution">
    <text evidence="3">The sequence shown here is derived from an EMBL/GenBank/DDBJ whole genome shotgun (WGS) entry which is preliminary data.</text>
</comment>
<dbReference type="GO" id="GO:0009753">
    <property type="term" value="P:response to jasmonic acid"/>
    <property type="evidence" value="ECO:0007669"/>
    <property type="project" value="TreeGrafter"/>
</dbReference>
<dbReference type="SMART" id="SM00128">
    <property type="entry name" value="IPPc"/>
    <property type="match status" value="1"/>
</dbReference>
<organism evidence="3 4">
    <name type="scientific">Nepenthes gracilis</name>
    <name type="common">Slender pitcher plant</name>
    <dbReference type="NCBI Taxonomy" id="150966"/>
    <lineage>
        <taxon>Eukaryota</taxon>
        <taxon>Viridiplantae</taxon>
        <taxon>Streptophyta</taxon>
        <taxon>Embryophyta</taxon>
        <taxon>Tracheophyta</taxon>
        <taxon>Spermatophyta</taxon>
        <taxon>Magnoliopsida</taxon>
        <taxon>eudicotyledons</taxon>
        <taxon>Gunneridae</taxon>
        <taxon>Pentapetalae</taxon>
        <taxon>Caryophyllales</taxon>
        <taxon>Nepenthaceae</taxon>
        <taxon>Nepenthes</taxon>
    </lineage>
</organism>
<dbReference type="InterPro" id="IPR000300">
    <property type="entry name" value="IPPc"/>
</dbReference>
<dbReference type="PANTHER" id="PTHR11200">
    <property type="entry name" value="INOSITOL 5-PHOSPHATASE"/>
    <property type="match status" value="1"/>
</dbReference>
<dbReference type="Proteomes" id="UP001279734">
    <property type="component" value="Unassembled WGS sequence"/>
</dbReference>
<evidence type="ECO:0000313" key="3">
    <source>
        <dbReference type="EMBL" id="GMH13868.1"/>
    </source>
</evidence>
<comment type="similarity">
    <text evidence="1">Belongs to the inositol polyphosphate 5-phosphatase family.</text>
</comment>
<protein>
    <recommendedName>
        <fullName evidence="2">Inositol polyphosphate-related phosphatase domain-containing protein</fullName>
    </recommendedName>
</protein>
<gene>
    <name evidence="3" type="ORF">Nepgr_015709</name>
</gene>
<dbReference type="InterPro" id="IPR046985">
    <property type="entry name" value="IP5"/>
</dbReference>
<name>A0AAD3SM80_NEPGR</name>
<evidence type="ECO:0000259" key="2">
    <source>
        <dbReference type="SMART" id="SM00128"/>
    </source>
</evidence>
<dbReference type="Pfam" id="PF22669">
    <property type="entry name" value="Exo_endo_phos2"/>
    <property type="match status" value="1"/>
</dbReference>
<dbReference type="AlphaFoldDB" id="A0AAD3SM80"/>
<accession>A0AAD3SM80</accession>
<dbReference type="PANTHER" id="PTHR11200:SF275">
    <property type="entry name" value="LD06095P"/>
    <property type="match status" value="1"/>
</dbReference>
<dbReference type="FunFam" id="3.60.10.10:FF:000044">
    <property type="entry name" value="Type IV inositol polyphosphate 5-phosphatase 11"/>
    <property type="match status" value="1"/>
</dbReference>
<sequence length="337" mass="38490">MAICDILQIDKRRRNRLKRTESRLNFATNSHVMHEGVKTIETDNLCEFSDSSDLCICIITWNMGGQVVYEDLEELVGKKTKFDLLVIGLQEVPRKNISKRLQAALLQTHVLFGKAILQSLQLYLFGPKKSKSFLKELKVDKHSLGGFGGFIRRKKGAAAILVDYKGIVMVFITCHLAAHTHKVEERNSQFRLLSQLLFSKKLNPYARPAQLVVWLGDLNYRLQGIDSYPARDMIHNYVHNLLTSKDQLLQEAERGQIFDGYIEGTLSFKPTYKYNIGDNNYDTSHKVRAPAWTDRILYKIEDADKISATLNCYNSIDSIASSDHKPVKAHLCLKIKE</sequence>
<dbReference type="GO" id="GO:0005886">
    <property type="term" value="C:plasma membrane"/>
    <property type="evidence" value="ECO:0007669"/>
    <property type="project" value="TreeGrafter"/>
</dbReference>
<evidence type="ECO:0000256" key="1">
    <source>
        <dbReference type="ARBA" id="ARBA00010768"/>
    </source>
</evidence>